<evidence type="ECO:0000256" key="8">
    <source>
        <dbReference type="ARBA" id="ARBA00022840"/>
    </source>
</evidence>
<evidence type="ECO:0000256" key="9">
    <source>
        <dbReference type="ARBA" id="ARBA00022842"/>
    </source>
</evidence>
<dbReference type="InterPro" id="IPR027417">
    <property type="entry name" value="P-loop_NTPase"/>
</dbReference>
<comment type="catalytic activity">
    <reaction evidence="14 15">
        <text>ATP + H2O = ADP + phosphate + H(+)</text>
        <dbReference type="Rhea" id="RHEA:13065"/>
        <dbReference type="ChEBI" id="CHEBI:15377"/>
        <dbReference type="ChEBI" id="CHEBI:15378"/>
        <dbReference type="ChEBI" id="CHEBI:30616"/>
        <dbReference type="ChEBI" id="CHEBI:43474"/>
        <dbReference type="ChEBI" id="CHEBI:456216"/>
        <dbReference type="EC" id="5.6.2.4"/>
    </reaction>
</comment>
<evidence type="ECO:0000256" key="16">
    <source>
        <dbReference type="PROSITE-ProRule" id="PRU00560"/>
    </source>
</evidence>
<comment type="caution">
    <text evidence="19">The sequence shown here is derived from an EMBL/GenBank/DDBJ whole genome shotgun (WGS) entry which is preliminary data.</text>
</comment>
<comment type="domain">
    <text evidence="15">The N-terminal DNA-binding domain is a ssDNA-dependent ATPase and has ATP-dependent 3'-5' helicase function. This domain interacts with RecC.</text>
</comment>
<dbReference type="EC" id="3.1.11.5" evidence="15"/>
<dbReference type="Gene3D" id="1.10.3170.10">
    <property type="entry name" value="Recbcd, chain B, domain 2"/>
    <property type="match status" value="1"/>
</dbReference>
<dbReference type="HAMAP" id="MF_01485">
    <property type="entry name" value="RecB"/>
    <property type="match status" value="1"/>
</dbReference>
<dbReference type="PANTHER" id="PTHR11070:SF23">
    <property type="entry name" value="RECBCD ENZYME SUBUNIT RECB"/>
    <property type="match status" value="1"/>
</dbReference>
<feature type="active site" description="For nuclease activity" evidence="15">
    <location>
        <position position="1173"/>
    </location>
</feature>
<dbReference type="Gene3D" id="1.10.486.10">
    <property type="entry name" value="PCRA, domain 4"/>
    <property type="match status" value="1"/>
</dbReference>
<reference evidence="19" key="1">
    <citation type="journal article" date="2015" name="Genome Announc.">
        <title>Draft Genome Sequence of the Polyhydroxyalkanoate-Producing Bacterium Burkholderia sacchari LMG 19450 Isolated from Brazilian Sugarcane Plantation Soil.</title>
        <authorList>
            <person name="Alexandrino P.M."/>
            <person name="Mendonca T.T."/>
            <person name="Guaman Bautista L.P."/>
            <person name="Cherix J."/>
            <person name="Lozano-Sakalauskas G.C."/>
            <person name="Fujita A."/>
            <person name="Ramos Filho E."/>
            <person name="Long P."/>
            <person name="Padilla G."/>
            <person name="Taciro M.K."/>
            <person name="Gomez J.G."/>
            <person name="Silva L.F."/>
        </authorList>
    </citation>
    <scope>NUCLEOTIDE SEQUENCE</scope>
    <source>
        <strain evidence="19">LMG 19450</strain>
    </source>
</reference>
<reference evidence="19" key="2">
    <citation type="submission" date="2020-04" db="EMBL/GenBank/DDBJ databases">
        <authorList>
            <person name="Alexandrino P."/>
            <person name="Mendonca T."/>
            <person name="Guaman L."/>
            <person name="Cherix J."/>
            <person name="Lozano-Sakalauskas G."/>
            <person name="Fujita A."/>
            <person name="Filho E.R."/>
            <person name="Long P."/>
            <person name="Padilla G."/>
            <person name="Taciro M.K."/>
            <person name="Gomez J.G."/>
            <person name="Silva L.F."/>
            <person name="Torres M."/>
        </authorList>
    </citation>
    <scope>NUCLEOTIDE SEQUENCE</scope>
    <source>
        <strain evidence="19">LMG 19450</strain>
    </source>
</reference>
<feature type="domain" description="UvrD-like helicase ATP-binding" evidence="17">
    <location>
        <begin position="10"/>
        <end position="486"/>
    </location>
</feature>
<comment type="catalytic activity">
    <reaction evidence="13 15">
        <text>Couples ATP hydrolysis with the unwinding of duplex DNA by translocating in the 3'-5' direction.</text>
        <dbReference type="EC" id="5.6.2.4"/>
    </reaction>
</comment>
<dbReference type="SUPFAM" id="SSF52540">
    <property type="entry name" value="P-loop containing nucleoside triphosphate hydrolases"/>
    <property type="match status" value="1"/>
</dbReference>
<keyword evidence="12 15" id="KW-0413">Isomerase</keyword>
<feature type="binding site" evidence="15">
    <location>
        <position position="1173"/>
    </location>
    <ligand>
        <name>Mg(2+)</name>
        <dbReference type="ChEBI" id="CHEBI:18420"/>
    </ligand>
</feature>
<dbReference type="GO" id="GO:0009338">
    <property type="term" value="C:exodeoxyribonuclease V complex"/>
    <property type="evidence" value="ECO:0007669"/>
    <property type="project" value="TreeGrafter"/>
</dbReference>
<dbReference type="Pfam" id="PF00580">
    <property type="entry name" value="UvrD-helicase"/>
    <property type="match status" value="1"/>
</dbReference>
<dbReference type="PANTHER" id="PTHR11070">
    <property type="entry name" value="UVRD / RECB / PCRA DNA HELICASE FAMILY MEMBER"/>
    <property type="match status" value="1"/>
</dbReference>
<dbReference type="GO" id="GO:0005829">
    <property type="term" value="C:cytosol"/>
    <property type="evidence" value="ECO:0007669"/>
    <property type="project" value="TreeGrafter"/>
</dbReference>
<dbReference type="GO" id="GO:0043138">
    <property type="term" value="F:3'-5' DNA helicase activity"/>
    <property type="evidence" value="ECO:0007669"/>
    <property type="project" value="UniProtKB-UniRule"/>
</dbReference>
<evidence type="ECO:0000256" key="13">
    <source>
        <dbReference type="ARBA" id="ARBA00034617"/>
    </source>
</evidence>
<dbReference type="SUPFAM" id="SSF52980">
    <property type="entry name" value="Restriction endonuclease-like"/>
    <property type="match status" value="1"/>
</dbReference>
<dbReference type="EC" id="5.6.2.4" evidence="15"/>
<evidence type="ECO:0000256" key="7">
    <source>
        <dbReference type="ARBA" id="ARBA00022839"/>
    </source>
</evidence>
<dbReference type="CDD" id="cd22352">
    <property type="entry name" value="RecB_C-like"/>
    <property type="match status" value="1"/>
</dbReference>
<dbReference type="PROSITE" id="PS51198">
    <property type="entry name" value="UVRD_HELICASE_ATP_BIND"/>
    <property type="match status" value="1"/>
</dbReference>
<comment type="domain">
    <text evidence="15">The C-terminal domain has nuclease activity and interacts with RecD. It interacts with RecA, facilitating its loading onto ssDNA.</text>
</comment>
<comment type="subunit">
    <text evidence="15">Heterotrimer of RecB, RecC and RecD. All subunits contribute to DNA-binding. Interacts with RecA.</text>
</comment>
<dbReference type="GO" id="GO:0000724">
    <property type="term" value="P:double-strand break repair via homologous recombination"/>
    <property type="evidence" value="ECO:0007669"/>
    <property type="project" value="UniProtKB-UniRule"/>
</dbReference>
<evidence type="ECO:0000256" key="1">
    <source>
        <dbReference type="ARBA" id="ARBA00022722"/>
    </source>
</evidence>
<keyword evidence="2 15" id="KW-0479">Metal-binding</keyword>
<dbReference type="GO" id="GO:0008854">
    <property type="term" value="F:exodeoxyribonuclease V activity"/>
    <property type="evidence" value="ECO:0007669"/>
    <property type="project" value="UniProtKB-EC"/>
</dbReference>
<dbReference type="PROSITE" id="PS51217">
    <property type="entry name" value="UVRD_HELICASE_CTER"/>
    <property type="match status" value="1"/>
</dbReference>
<comment type="function">
    <text evidence="15">A helicase/nuclease that prepares dsDNA breaks (DSB) for recombinational DNA repair. Binds to DSBs and unwinds DNA via a highly rapid and processive ATP-dependent bidirectional helicase activity. Unwinds dsDNA until it encounters a Chi (crossover hotspot instigator) sequence from the 3' direction. Cuts ssDNA a few nucleotides 3' to the Chi site. The properties and activities of the enzyme are changed at Chi. The Chi-altered holoenzyme produces a long 3'-ssDNA overhang and facilitates RecA-binding to the ssDNA for homologous DNA recombination and repair. Holoenzyme degrades any linearized DNA that is unable to undergo homologous recombination. In the holoenzyme this subunit contributes ATPase, 3'-5' helicase, exonuclease activity and loads RecA onto ssDNA.</text>
</comment>
<dbReference type="InterPro" id="IPR011604">
    <property type="entry name" value="PDDEXK-like_dom_sf"/>
</dbReference>
<keyword evidence="20" id="KW-1185">Reference proteome</keyword>
<dbReference type="InterPro" id="IPR014016">
    <property type="entry name" value="UvrD-like_ATP-bd"/>
</dbReference>
<keyword evidence="3 15" id="KW-0547">Nucleotide-binding</keyword>
<dbReference type="InterPro" id="IPR014017">
    <property type="entry name" value="DNA_helicase_UvrD-like_C"/>
</dbReference>
<name>A0A8T6Z8B5_9BURK</name>
<comment type="cofactor">
    <cofactor evidence="15">
        <name>Mg(2+)</name>
        <dbReference type="ChEBI" id="CHEBI:18420"/>
    </cofactor>
    <text evidence="15">Binds 1 Mg(2+) ion per subunit.</text>
</comment>
<dbReference type="InterPro" id="IPR038726">
    <property type="entry name" value="PDDEXK_AddAB-type"/>
</dbReference>
<keyword evidence="10 15" id="KW-0238">DNA-binding</keyword>
<comment type="catalytic activity">
    <reaction evidence="15">
        <text>Exonucleolytic cleavage (in the presence of ATP) in either 5'- to 3'- or 3'- to 5'-direction to yield 5'-phosphooligonucleotides.</text>
        <dbReference type="EC" id="3.1.11.5"/>
    </reaction>
</comment>
<keyword evidence="9 15" id="KW-0460">Magnesium</keyword>
<dbReference type="InterPro" id="IPR004586">
    <property type="entry name" value="RecB"/>
</dbReference>
<evidence type="ECO:0000256" key="11">
    <source>
        <dbReference type="ARBA" id="ARBA00023204"/>
    </source>
</evidence>
<dbReference type="NCBIfam" id="TIGR00609">
    <property type="entry name" value="recB"/>
    <property type="match status" value="1"/>
</dbReference>
<protein>
    <recommendedName>
        <fullName evidence="15">RecBCD enzyme subunit RecB</fullName>
        <ecNumber evidence="15">3.1.11.5</ecNumber>
        <ecNumber evidence="15">5.6.2.4</ecNumber>
    </recommendedName>
    <alternativeName>
        <fullName evidence="15">DNA 3'-5' helicase subunit RecB</fullName>
    </alternativeName>
    <alternativeName>
        <fullName evidence="15">Exonuclease V subunit RecB</fullName>
        <shortName evidence="15">ExoV subunit RecB</shortName>
    </alternativeName>
    <alternativeName>
        <fullName evidence="15">Helicase/nuclease RecBCD subunit RecB</fullName>
    </alternativeName>
</protein>
<dbReference type="OrthoDB" id="5905204at2"/>
<dbReference type="GO" id="GO:0005524">
    <property type="term" value="F:ATP binding"/>
    <property type="evidence" value="ECO:0007669"/>
    <property type="project" value="UniProtKB-UniRule"/>
</dbReference>
<evidence type="ECO:0000259" key="17">
    <source>
        <dbReference type="PROSITE" id="PS51198"/>
    </source>
</evidence>
<proteinExistence type="inferred from homology"/>
<gene>
    <name evidence="15 19" type="primary">recB</name>
    <name evidence="19" type="ORF">NH14_004630</name>
</gene>
<keyword evidence="7 15" id="KW-0269">Exonuclease</keyword>
<evidence type="ECO:0000256" key="10">
    <source>
        <dbReference type="ARBA" id="ARBA00023125"/>
    </source>
</evidence>
<sequence length="1273" mass="141955">MTPHSTPVDDMVADVLEPLRFPLHGSRLIEASAGTGKTFTIAMLYVRLVLGHGGHDETMDAHEGMRPLTPPEILVVTFTDAATKELRERIRARLIEAAEYFRALPEDIALRSPGTDLLHDLRDEYAPEQWPACARRLQLAAEWMDEAAVSTIHGWCNRMLSEHAFDSDSLFSQTLETDQTELRAEVVRDYWRTFMASLDAQGAGEVRAWFGSPDDLHGAIRGLLAHTELLPEAPAPEVALRDARERAQQALEALKAPWQAGVDEAQALIAAARAKKQFDAKKLNTRYCEMWFDKLREWANDPSITHPGFKDDAAVWTRLTPAGLAEIWKDGEPPAHSCFIAMETLREALAARPEAKLPILCHAARWVAQRFEQEETRRSQMGFDDLLTRLLAALKKPNGPRLAEIIRKQYPVALIDEFQDTDPVQYQIFDSVYDIEANRSETAIVLIGDPKQAIYAFRGADIYTYLRARRACAGRLYTLKKNFRSTRAMVDAVNRCFEAAELRPEGSGAFLFRGARGETNALPFVAADAHGRADELVAGDRALAALNIWWLPATEDGKPLSKTAYFASMAASCASEMVRLLNLGQAQAAGFEGEQGMKPLRPADMAVLVNNRDEARAIREALALRGVRSVYLSDRDSVYQTPQAEELRYWLGACAEPDDGRLVRSALATATLGLMWSELDALGSDEIAWEARVLQFRGYREVWRKKGVLPMLRRLLNDFHVPQRLLGQSAASGLNGERALTNLLHLAELLQQASTQLDGEHALIRYLDEQREDESAGGGGDARQLRLESDAGLVQVVTIHKSKGLEYPLVFLPFACAHRAVKEDDVPLKWHDESGDLHVTLEADPRVLVQADRERLGEDLRKLYVALTRARYATWIGYAPVQSVEASAFGYLVGGGAALPLDQSETLLETLRGSCVDIAVTQAPEPGNEVFVLQGPDEVRGQARTLPRRARMPWWIASYSSLKTVEGAQDAYAARAEEEARTAPDTRGEDVFLELLGASAPIDEDADLVVNEAAGIASMHSFERGADAGSFLHELMEWVANEGFAEIAQDRDTARLRDMIARRCSVRGWDRWIDTLTQWMLEFISMPLHLPPIDGEAVPPVELSSLDKPSYMAEMEFWVAVHKVDTKELDALVTAMTLDGAARPPLDAARLNGMLKGFIDLVFIHEGRYYVADYKSNWLGPDDASYTPAKMRSQILHSRYELQYVLYLFALHRLLKSRLPDYDYDRHVGGAVYLFLRGGHSPSQGLHCERPPRELIERLDALFEHRGALGDAA</sequence>
<evidence type="ECO:0000256" key="6">
    <source>
        <dbReference type="ARBA" id="ARBA00022806"/>
    </source>
</evidence>
<dbReference type="Pfam" id="PF13361">
    <property type="entry name" value="UvrD_C"/>
    <property type="match status" value="1"/>
</dbReference>
<accession>A0A8T6Z8B5</accession>
<keyword evidence="1 15" id="KW-0540">Nuclease</keyword>
<feature type="binding site" evidence="16">
    <location>
        <begin position="31"/>
        <end position="38"/>
    </location>
    <ligand>
        <name>ATP</name>
        <dbReference type="ChEBI" id="CHEBI:30616"/>
    </ligand>
</feature>
<comment type="similarity">
    <text evidence="15">Belongs to the helicase family. UvrD subfamily.</text>
</comment>
<evidence type="ECO:0000256" key="3">
    <source>
        <dbReference type="ARBA" id="ARBA00022741"/>
    </source>
</evidence>
<dbReference type="Pfam" id="PF12705">
    <property type="entry name" value="PDDEXK_1"/>
    <property type="match status" value="1"/>
</dbReference>
<evidence type="ECO:0000313" key="19">
    <source>
        <dbReference type="EMBL" id="NLP60444.1"/>
    </source>
</evidence>
<evidence type="ECO:0000256" key="14">
    <source>
        <dbReference type="ARBA" id="ARBA00048988"/>
    </source>
</evidence>
<dbReference type="InterPro" id="IPR011335">
    <property type="entry name" value="Restrct_endonuc-II-like"/>
</dbReference>
<keyword evidence="6 15" id="KW-0347">Helicase</keyword>
<organism evidence="19 20">
    <name type="scientific">Paraburkholderia sacchari</name>
    <dbReference type="NCBI Taxonomy" id="159450"/>
    <lineage>
        <taxon>Bacteria</taxon>
        <taxon>Pseudomonadati</taxon>
        <taxon>Pseudomonadota</taxon>
        <taxon>Betaproteobacteria</taxon>
        <taxon>Burkholderiales</taxon>
        <taxon>Burkholderiaceae</taxon>
        <taxon>Paraburkholderia</taxon>
    </lineage>
</organism>
<keyword evidence="4 15" id="KW-0227">DNA damage</keyword>
<feature type="domain" description="UvrD-like helicase C-terminal" evidence="18">
    <location>
        <begin position="527"/>
        <end position="804"/>
    </location>
</feature>
<evidence type="ECO:0000256" key="4">
    <source>
        <dbReference type="ARBA" id="ARBA00022763"/>
    </source>
</evidence>
<dbReference type="AlphaFoldDB" id="A0A8T6Z8B5"/>
<keyword evidence="8 15" id="KW-0067">ATP-binding</keyword>
<feature type="region of interest" description="Nuclease activity, interacts with RecD and RecA" evidence="15">
    <location>
        <begin position="953"/>
        <end position="1273"/>
    </location>
</feature>
<feature type="region of interest" description="DNA-binding and helicase activity, interacts with RecC" evidence="15">
    <location>
        <begin position="1"/>
        <end position="904"/>
    </location>
</feature>
<feature type="binding site" evidence="15">
    <location>
        <position position="1160"/>
    </location>
    <ligand>
        <name>Mg(2+)</name>
        <dbReference type="ChEBI" id="CHEBI:18420"/>
    </ligand>
</feature>
<evidence type="ECO:0000259" key="18">
    <source>
        <dbReference type="PROSITE" id="PS51217"/>
    </source>
</evidence>
<evidence type="ECO:0000256" key="12">
    <source>
        <dbReference type="ARBA" id="ARBA00023235"/>
    </source>
</evidence>
<dbReference type="GO" id="GO:0000287">
    <property type="term" value="F:magnesium ion binding"/>
    <property type="evidence" value="ECO:0007669"/>
    <property type="project" value="UniProtKB-UniRule"/>
</dbReference>
<dbReference type="EMBL" id="JTDB02000001">
    <property type="protein sequence ID" value="NLP60444.1"/>
    <property type="molecule type" value="Genomic_DNA"/>
</dbReference>
<evidence type="ECO:0000256" key="2">
    <source>
        <dbReference type="ARBA" id="ARBA00022723"/>
    </source>
</evidence>
<dbReference type="Gene3D" id="3.40.50.300">
    <property type="entry name" value="P-loop containing nucleotide triphosphate hydrolases"/>
    <property type="match status" value="2"/>
</dbReference>
<evidence type="ECO:0000256" key="5">
    <source>
        <dbReference type="ARBA" id="ARBA00022801"/>
    </source>
</evidence>
<dbReference type="GO" id="GO:0003677">
    <property type="term" value="F:DNA binding"/>
    <property type="evidence" value="ECO:0007669"/>
    <property type="project" value="UniProtKB-UniRule"/>
</dbReference>
<evidence type="ECO:0000313" key="20">
    <source>
        <dbReference type="Proteomes" id="UP000030460"/>
    </source>
</evidence>
<keyword evidence="11 15" id="KW-0234">DNA repair</keyword>
<dbReference type="InterPro" id="IPR000212">
    <property type="entry name" value="DNA_helicase_UvrD/REP"/>
</dbReference>
<comment type="miscellaneous">
    <text evidence="15">In the RecBCD complex, RecB has a slow 3'-5' helicase, an exonuclease activity and loads RecA onto ssDNA, RecD has a fast 5'-3' helicase activity, while RecC stimulates the ATPase and processivity of the RecB helicase and contributes to recognition of the Chi site.</text>
</comment>
<dbReference type="Gene3D" id="3.90.320.10">
    <property type="match status" value="1"/>
</dbReference>
<dbReference type="RefSeq" id="WP_052147731.1">
    <property type="nucleotide sequence ID" value="NZ_CADFGF010000002.1"/>
</dbReference>
<feature type="binding site" evidence="15">
    <location>
        <position position="1033"/>
    </location>
    <ligand>
        <name>Mg(2+)</name>
        <dbReference type="ChEBI" id="CHEBI:18420"/>
    </ligand>
</feature>
<evidence type="ECO:0000256" key="15">
    <source>
        <dbReference type="HAMAP-Rule" id="MF_01485"/>
    </source>
</evidence>
<dbReference type="Proteomes" id="UP000030460">
    <property type="component" value="Unassembled WGS sequence"/>
</dbReference>
<keyword evidence="5 15" id="KW-0378">Hydrolase</keyword>